<proteinExistence type="predicted"/>
<comment type="caution">
    <text evidence="1">The sequence shown here is derived from an EMBL/GenBank/DDBJ whole genome shotgun (WGS) entry which is preliminary data.</text>
</comment>
<evidence type="ECO:0008006" key="3">
    <source>
        <dbReference type="Google" id="ProtNLM"/>
    </source>
</evidence>
<evidence type="ECO:0000313" key="1">
    <source>
        <dbReference type="EMBL" id="CAK7349782.1"/>
    </source>
</evidence>
<evidence type="ECO:0000313" key="2">
    <source>
        <dbReference type="Proteomes" id="UP001314170"/>
    </source>
</evidence>
<dbReference type="AlphaFoldDB" id="A0AAV1SH70"/>
<dbReference type="EMBL" id="CAWUPB010001176">
    <property type="protein sequence ID" value="CAK7349782.1"/>
    <property type="molecule type" value="Genomic_DNA"/>
</dbReference>
<keyword evidence="2" id="KW-1185">Reference proteome</keyword>
<gene>
    <name evidence="1" type="ORF">DCAF_LOCUS22503</name>
</gene>
<name>A0AAV1SH70_9ROSI</name>
<dbReference type="Proteomes" id="UP001314170">
    <property type="component" value="Unassembled WGS sequence"/>
</dbReference>
<reference evidence="1 2" key="1">
    <citation type="submission" date="2024-01" db="EMBL/GenBank/DDBJ databases">
        <authorList>
            <person name="Waweru B."/>
        </authorList>
    </citation>
    <scope>NUCLEOTIDE SEQUENCE [LARGE SCALE GENOMIC DNA]</scope>
</reference>
<protein>
    <recommendedName>
        <fullName evidence="3">Ribosomal protein S19</fullName>
    </recommendedName>
</protein>
<organism evidence="1 2">
    <name type="scientific">Dovyalis caffra</name>
    <dbReference type="NCBI Taxonomy" id="77055"/>
    <lineage>
        <taxon>Eukaryota</taxon>
        <taxon>Viridiplantae</taxon>
        <taxon>Streptophyta</taxon>
        <taxon>Embryophyta</taxon>
        <taxon>Tracheophyta</taxon>
        <taxon>Spermatophyta</taxon>
        <taxon>Magnoliopsida</taxon>
        <taxon>eudicotyledons</taxon>
        <taxon>Gunneridae</taxon>
        <taxon>Pentapetalae</taxon>
        <taxon>rosids</taxon>
        <taxon>fabids</taxon>
        <taxon>Malpighiales</taxon>
        <taxon>Salicaceae</taxon>
        <taxon>Flacourtieae</taxon>
        <taxon>Dovyalis</taxon>
    </lineage>
</organism>
<sequence>MPPSPLPQPITFTVWMGGKRRIENVKSWHFPVVGIGRKHITKRIYEGTGSSHGYLRATQGAIKPTK</sequence>
<accession>A0AAV1SH70</accession>